<dbReference type="Proteomes" id="UP001652409">
    <property type="component" value="Unassembled WGS sequence"/>
</dbReference>
<organism evidence="1 2">
    <name type="scientific">Blautia ammoniilytica</name>
    <dbReference type="NCBI Taxonomy" id="2981782"/>
    <lineage>
        <taxon>Bacteria</taxon>
        <taxon>Bacillati</taxon>
        <taxon>Bacillota</taxon>
        <taxon>Clostridia</taxon>
        <taxon>Lachnospirales</taxon>
        <taxon>Lachnospiraceae</taxon>
        <taxon>Blautia</taxon>
    </lineage>
</organism>
<proteinExistence type="predicted"/>
<protein>
    <submittedName>
        <fullName evidence="1">Uncharacterized protein</fullName>
    </submittedName>
</protein>
<comment type="caution">
    <text evidence="1">The sequence shown here is derived from an EMBL/GenBank/DDBJ whole genome shotgun (WGS) entry which is preliminary data.</text>
</comment>
<gene>
    <name evidence="1" type="ORF">OCV61_00330</name>
</gene>
<accession>A0ABT2TNP7</accession>
<reference evidence="1 2" key="1">
    <citation type="journal article" date="2021" name="ISME Commun">
        <title>Automated analysis of genomic sequences facilitates high-throughput and comprehensive description of bacteria.</title>
        <authorList>
            <person name="Hitch T.C.A."/>
        </authorList>
    </citation>
    <scope>NUCLEOTIDE SEQUENCE [LARGE SCALE GENOMIC DNA]</scope>
    <source>
        <strain evidence="1 2">Sanger_23</strain>
    </source>
</reference>
<dbReference type="RefSeq" id="WP_262582558.1">
    <property type="nucleotide sequence ID" value="NZ_JAOQJL010000001.1"/>
</dbReference>
<evidence type="ECO:0000313" key="1">
    <source>
        <dbReference type="EMBL" id="MCU6763858.1"/>
    </source>
</evidence>
<name>A0ABT2TNP7_9FIRM</name>
<dbReference type="EMBL" id="JAOQJL010000001">
    <property type="protein sequence ID" value="MCU6763858.1"/>
    <property type="molecule type" value="Genomic_DNA"/>
</dbReference>
<evidence type="ECO:0000313" key="2">
    <source>
        <dbReference type="Proteomes" id="UP001652409"/>
    </source>
</evidence>
<keyword evidence="2" id="KW-1185">Reference proteome</keyword>
<sequence length="57" mass="6975">MKETDLRFFSCKMSFFDENENRVDINILQTFGEIYLYVGKKDRIRRENRCNLSKYAK</sequence>